<organism evidence="3 4">
    <name type="scientific">Profundibacter amoris</name>
    <dbReference type="NCBI Taxonomy" id="2171755"/>
    <lineage>
        <taxon>Bacteria</taxon>
        <taxon>Pseudomonadati</taxon>
        <taxon>Pseudomonadota</taxon>
        <taxon>Alphaproteobacteria</taxon>
        <taxon>Rhodobacterales</taxon>
        <taxon>Paracoccaceae</taxon>
        <taxon>Profundibacter</taxon>
    </lineage>
</organism>
<feature type="chain" id="PRO_5016783473" description="EF-hand domain-containing protein" evidence="1">
    <location>
        <begin position="24"/>
        <end position="81"/>
    </location>
</feature>
<dbReference type="SUPFAM" id="SSF47473">
    <property type="entry name" value="EF-hand"/>
    <property type="match status" value="1"/>
</dbReference>
<evidence type="ECO:0000313" key="4">
    <source>
        <dbReference type="Proteomes" id="UP000261704"/>
    </source>
</evidence>
<dbReference type="KEGG" id="pamo:BAR1_09785"/>
<dbReference type="OrthoDB" id="5470953at2"/>
<evidence type="ECO:0000256" key="1">
    <source>
        <dbReference type="SAM" id="SignalP"/>
    </source>
</evidence>
<dbReference type="InterPro" id="IPR002048">
    <property type="entry name" value="EF_hand_dom"/>
</dbReference>
<dbReference type="GO" id="GO:0005509">
    <property type="term" value="F:calcium ion binding"/>
    <property type="evidence" value="ECO:0007669"/>
    <property type="project" value="InterPro"/>
</dbReference>
<accession>A0A347UH68</accession>
<dbReference type="EMBL" id="CP032125">
    <property type="protein sequence ID" value="AXX98196.1"/>
    <property type="molecule type" value="Genomic_DNA"/>
</dbReference>
<sequence length="81" mass="8363">MKKIVTYTATAFALTLAATAVSAQSEIDADGDGLLSYNELLAAYPAMTEENFTAIDTNSDGAVDADELKVATDAGMLPTEG</sequence>
<dbReference type="Pfam" id="PF13202">
    <property type="entry name" value="EF-hand_5"/>
    <property type="match status" value="2"/>
</dbReference>
<protein>
    <recommendedName>
        <fullName evidence="2">EF-hand domain-containing protein</fullName>
    </recommendedName>
</protein>
<feature type="domain" description="EF-hand" evidence="2">
    <location>
        <begin position="26"/>
        <end position="50"/>
    </location>
</feature>
<dbReference type="RefSeq" id="WP_118942852.1">
    <property type="nucleotide sequence ID" value="NZ_CP032125.1"/>
</dbReference>
<dbReference type="AlphaFoldDB" id="A0A347UH68"/>
<dbReference type="PROSITE" id="PS00018">
    <property type="entry name" value="EF_HAND_1"/>
    <property type="match status" value="2"/>
</dbReference>
<dbReference type="Gene3D" id="1.10.238.10">
    <property type="entry name" value="EF-hand"/>
    <property type="match status" value="1"/>
</dbReference>
<keyword evidence="4" id="KW-1185">Reference proteome</keyword>
<name>A0A347UH68_9RHOB</name>
<evidence type="ECO:0000259" key="2">
    <source>
        <dbReference type="PROSITE" id="PS50222"/>
    </source>
</evidence>
<dbReference type="PROSITE" id="PS50222">
    <property type="entry name" value="EF_HAND_2"/>
    <property type="match status" value="1"/>
</dbReference>
<dbReference type="InterPro" id="IPR018247">
    <property type="entry name" value="EF_Hand_1_Ca_BS"/>
</dbReference>
<evidence type="ECO:0000313" key="3">
    <source>
        <dbReference type="EMBL" id="AXX98196.1"/>
    </source>
</evidence>
<reference evidence="3 4" key="1">
    <citation type="submission" date="2018-09" db="EMBL/GenBank/DDBJ databases">
        <title>Profundibacter amoris BAR1 gen. nov., sp. nov., a new member of the Roseobacter clade isolated at Lokis Castle Vent Field on the Arctic Mid-Oceanic Ridge.</title>
        <authorList>
            <person name="Le Moine Bauer S."/>
            <person name="Sjoeberg A.G."/>
            <person name="L'Haridon S."/>
            <person name="Stokke R."/>
            <person name="Roalkvam I."/>
            <person name="Steen I.H."/>
            <person name="Dahle H."/>
        </authorList>
    </citation>
    <scope>NUCLEOTIDE SEQUENCE [LARGE SCALE GENOMIC DNA]</scope>
    <source>
        <strain evidence="3 4">BAR1</strain>
    </source>
</reference>
<feature type="signal peptide" evidence="1">
    <location>
        <begin position="1"/>
        <end position="23"/>
    </location>
</feature>
<proteinExistence type="predicted"/>
<dbReference type="InterPro" id="IPR011992">
    <property type="entry name" value="EF-hand-dom_pair"/>
</dbReference>
<gene>
    <name evidence="3" type="ORF">BAR1_09785</name>
</gene>
<dbReference type="Proteomes" id="UP000261704">
    <property type="component" value="Chromosome"/>
</dbReference>
<keyword evidence="1" id="KW-0732">Signal</keyword>